<protein>
    <submittedName>
        <fullName evidence="2">Uncharacterized protein</fullName>
    </submittedName>
</protein>
<comment type="caution">
    <text evidence="2">The sequence shown here is derived from an EMBL/GenBank/DDBJ whole genome shotgun (WGS) entry which is preliminary data.</text>
</comment>
<evidence type="ECO:0000256" key="1">
    <source>
        <dbReference type="SAM" id="MobiDB-lite"/>
    </source>
</evidence>
<organism evidence="2 3">
    <name type="scientific">Trichogramma kaykai</name>
    <dbReference type="NCBI Taxonomy" id="54128"/>
    <lineage>
        <taxon>Eukaryota</taxon>
        <taxon>Metazoa</taxon>
        <taxon>Ecdysozoa</taxon>
        <taxon>Arthropoda</taxon>
        <taxon>Hexapoda</taxon>
        <taxon>Insecta</taxon>
        <taxon>Pterygota</taxon>
        <taxon>Neoptera</taxon>
        <taxon>Endopterygota</taxon>
        <taxon>Hymenoptera</taxon>
        <taxon>Apocrita</taxon>
        <taxon>Proctotrupomorpha</taxon>
        <taxon>Chalcidoidea</taxon>
        <taxon>Trichogrammatidae</taxon>
        <taxon>Trichogramma</taxon>
    </lineage>
</organism>
<reference evidence="2 3" key="1">
    <citation type="journal article" date="2024" name="bioRxiv">
        <title>A reference genome for Trichogramma kaykai: A tiny desert-dwelling parasitoid wasp with competing sex-ratio distorters.</title>
        <authorList>
            <person name="Culotta J."/>
            <person name="Lindsey A.R."/>
        </authorList>
    </citation>
    <scope>NUCLEOTIDE SEQUENCE [LARGE SCALE GENOMIC DNA]</scope>
    <source>
        <strain evidence="2 3">KSX58</strain>
    </source>
</reference>
<dbReference type="EMBL" id="JBJJXI010000173">
    <property type="protein sequence ID" value="KAL3384430.1"/>
    <property type="molecule type" value="Genomic_DNA"/>
</dbReference>
<evidence type="ECO:0000313" key="3">
    <source>
        <dbReference type="Proteomes" id="UP001627154"/>
    </source>
</evidence>
<feature type="compositionally biased region" description="Basic and acidic residues" evidence="1">
    <location>
        <begin position="77"/>
        <end position="105"/>
    </location>
</feature>
<evidence type="ECO:0000313" key="2">
    <source>
        <dbReference type="EMBL" id="KAL3384430.1"/>
    </source>
</evidence>
<dbReference type="Proteomes" id="UP001627154">
    <property type="component" value="Unassembled WGS sequence"/>
</dbReference>
<feature type="region of interest" description="Disordered" evidence="1">
    <location>
        <begin position="77"/>
        <end position="128"/>
    </location>
</feature>
<dbReference type="AlphaFoldDB" id="A0ABD2VUP6"/>
<accession>A0ABD2VUP6</accession>
<name>A0ABD2VUP6_9HYME</name>
<gene>
    <name evidence="2" type="ORF">TKK_019825</name>
</gene>
<keyword evidence="3" id="KW-1185">Reference proteome</keyword>
<sequence>MTEVANRLRGKEPSLTTCSSMVRYKAIVKAIDGERWTSELKTRVITLLKKMDVKLLEDAGLSPFDAAQVMVCYKCSRTEHPAPRPEPKRPPLPEALRRPPLERTRSRSPRGRGKATTSREATRPRIISEETGKGLIYVKRFRRH</sequence>
<proteinExistence type="predicted"/>